<keyword evidence="3" id="KW-0285">Flavoprotein</keyword>
<feature type="signal peptide" evidence="6">
    <location>
        <begin position="1"/>
        <end position="17"/>
    </location>
</feature>
<dbReference type="STRING" id="1432307.W9C6W2"/>
<feature type="domain" description="FAD-binding PCMH-type" evidence="7">
    <location>
        <begin position="122"/>
        <end position="309"/>
    </location>
</feature>
<dbReference type="PANTHER" id="PTHR42973:SF39">
    <property type="entry name" value="FAD-BINDING PCMH-TYPE DOMAIN-CONTAINING PROTEIN"/>
    <property type="match status" value="1"/>
</dbReference>
<protein>
    <recommendedName>
        <fullName evidence="7">FAD-binding PCMH-type domain-containing protein</fullName>
    </recommendedName>
</protein>
<dbReference type="InterPro" id="IPR050416">
    <property type="entry name" value="FAD-linked_Oxidoreductase"/>
</dbReference>
<dbReference type="SUPFAM" id="SSF56176">
    <property type="entry name" value="FAD-binding/transporter-associated domain-like"/>
    <property type="match status" value="1"/>
</dbReference>
<dbReference type="PANTHER" id="PTHR42973">
    <property type="entry name" value="BINDING OXIDOREDUCTASE, PUTATIVE (AFU_ORTHOLOGUE AFUA_1G17690)-RELATED"/>
    <property type="match status" value="1"/>
</dbReference>
<dbReference type="PROSITE" id="PS51387">
    <property type="entry name" value="FAD_PCMH"/>
    <property type="match status" value="1"/>
</dbReference>
<accession>W9C6W2</accession>
<evidence type="ECO:0000313" key="8">
    <source>
        <dbReference type="EMBL" id="ESZ90639.1"/>
    </source>
</evidence>
<organism evidence="8 9">
    <name type="scientific">Sclerotinia borealis (strain F-4128)</name>
    <dbReference type="NCBI Taxonomy" id="1432307"/>
    <lineage>
        <taxon>Eukaryota</taxon>
        <taxon>Fungi</taxon>
        <taxon>Dikarya</taxon>
        <taxon>Ascomycota</taxon>
        <taxon>Pezizomycotina</taxon>
        <taxon>Leotiomycetes</taxon>
        <taxon>Helotiales</taxon>
        <taxon>Sclerotiniaceae</taxon>
        <taxon>Sclerotinia</taxon>
    </lineage>
</organism>
<dbReference type="InterPro" id="IPR016166">
    <property type="entry name" value="FAD-bd_PCMH"/>
</dbReference>
<keyword evidence="4" id="KW-0274">FAD</keyword>
<evidence type="ECO:0000256" key="5">
    <source>
        <dbReference type="ARBA" id="ARBA00023002"/>
    </source>
</evidence>
<comment type="cofactor">
    <cofactor evidence="1">
        <name>FAD</name>
        <dbReference type="ChEBI" id="CHEBI:57692"/>
    </cofactor>
</comment>
<dbReference type="OrthoDB" id="9983560at2759"/>
<dbReference type="Proteomes" id="UP000019487">
    <property type="component" value="Unassembled WGS sequence"/>
</dbReference>
<comment type="similarity">
    <text evidence="2">Belongs to the oxygen-dependent FAD-linked oxidoreductase family.</text>
</comment>
<evidence type="ECO:0000313" key="9">
    <source>
        <dbReference type="Proteomes" id="UP000019487"/>
    </source>
</evidence>
<evidence type="ECO:0000256" key="3">
    <source>
        <dbReference type="ARBA" id="ARBA00022630"/>
    </source>
</evidence>
<evidence type="ECO:0000259" key="7">
    <source>
        <dbReference type="PROSITE" id="PS51387"/>
    </source>
</evidence>
<evidence type="ECO:0000256" key="6">
    <source>
        <dbReference type="SAM" id="SignalP"/>
    </source>
</evidence>
<keyword evidence="6" id="KW-0732">Signal</keyword>
<dbReference type="AlphaFoldDB" id="W9C6W2"/>
<sequence>MLQHLFYLFTLLPLISAADVGDRTAPGYSKGCKCGPTDGCWPSQISWQSLNASISGKLIKATPAAIVCYPGPQQNLEACSTVIEELSNEELVANDPIALDVPIDNTCPPVDFAAGGIPGNCSIGNAPRYVVNATTPEDVARGINFARKNNIRLVVRSTGHDLLGRSTGYGSLEVWIRYFRQGIVFQKKYLPSDGCRSSNWEGSAFKIAGGYVWADVYAEATKRNMIVVGGGDPTVGCIGGWAQGGGHSPASRDYGLGADQILEAEVVLANGEIVTVNKCRNQDLYFAIRGGGGGTYGVVVSTIVKAYPTTSISAQTLAIAPLTDAHIPKFMAALTLIYAAYPDLNDAGISGYGSWAVQSYAPVVGNFTTGYQHALAVSGKSITETQNILVPLMSRLEEYSASLFIYATYLTFPTYAAYYQTLSGGKSVAGTGTVASGSRLLDRPSLVSSSAKLGEMLNITAGSQGQFTSTYICLVGGGQVSTPDQSSGLNPAWRSSYVHNIIARGWAVDTDVVTVQEIKDDITYTKVGAMKQLAPDTGCYMNEADRSDPKYLQDFYGESLPKLKEVKRIYDGDDVFYCPTCVGSERWGEDKTGRLCRTQ</sequence>
<dbReference type="InterPro" id="IPR006094">
    <property type="entry name" value="Oxid_FAD_bind_N"/>
</dbReference>
<dbReference type="GO" id="GO:0071949">
    <property type="term" value="F:FAD binding"/>
    <property type="evidence" value="ECO:0007669"/>
    <property type="project" value="InterPro"/>
</dbReference>
<evidence type="ECO:0000256" key="1">
    <source>
        <dbReference type="ARBA" id="ARBA00001974"/>
    </source>
</evidence>
<dbReference type="InterPro" id="IPR012951">
    <property type="entry name" value="BBE"/>
</dbReference>
<dbReference type="InterPro" id="IPR016169">
    <property type="entry name" value="FAD-bd_PCMH_sub2"/>
</dbReference>
<dbReference type="Gene3D" id="3.30.465.10">
    <property type="match status" value="1"/>
</dbReference>
<name>W9C6W2_SCLBF</name>
<dbReference type="Pfam" id="PF01565">
    <property type="entry name" value="FAD_binding_4"/>
    <property type="match status" value="1"/>
</dbReference>
<keyword evidence="5" id="KW-0560">Oxidoreductase</keyword>
<proteinExistence type="inferred from homology"/>
<dbReference type="EMBL" id="AYSA01000591">
    <property type="protein sequence ID" value="ESZ90639.1"/>
    <property type="molecule type" value="Genomic_DNA"/>
</dbReference>
<dbReference type="Pfam" id="PF08031">
    <property type="entry name" value="BBE"/>
    <property type="match status" value="1"/>
</dbReference>
<dbReference type="HOGENOM" id="CLU_018354_4_3_1"/>
<evidence type="ECO:0000256" key="4">
    <source>
        <dbReference type="ARBA" id="ARBA00022827"/>
    </source>
</evidence>
<keyword evidence="9" id="KW-1185">Reference proteome</keyword>
<evidence type="ECO:0000256" key="2">
    <source>
        <dbReference type="ARBA" id="ARBA00005466"/>
    </source>
</evidence>
<gene>
    <name evidence="8" type="ORF">SBOR_8973</name>
</gene>
<feature type="chain" id="PRO_5004921663" description="FAD-binding PCMH-type domain-containing protein" evidence="6">
    <location>
        <begin position="18"/>
        <end position="599"/>
    </location>
</feature>
<dbReference type="InterPro" id="IPR006093">
    <property type="entry name" value="Oxy_OxRdtase_FAD_BS"/>
</dbReference>
<dbReference type="InterPro" id="IPR036318">
    <property type="entry name" value="FAD-bd_PCMH-like_sf"/>
</dbReference>
<reference evidence="8 9" key="1">
    <citation type="journal article" date="2014" name="Genome Announc.">
        <title>Draft genome sequence of Sclerotinia borealis, a psychrophilic plant pathogenic fungus.</title>
        <authorList>
            <person name="Mardanov A.V."/>
            <person name="Beletsky A.V."/>
            <person name="Kadnikov V.V."/>
            <person name="Ignatov A.N."/>
            <person name="Ravin N.V."/>
        </authorList>
    </citation>
    <scope>NUCLEOTIDE SEQUENCE [LARGE SCALE GENOMIC DNA]</scope>
    <source>
        <strain evidence="9">F-4157</strain>
    </source>
</reference>
<dbReference type="GO" id="GO:0016491">
    <property type="term" value="F:oxidoreductase activity"/>
    <property type="evidence" value="ECO:0007669"/>
    <property type="project" value="UniProtKB-KW"/>
</dbReference>
<comment type="caution">
    <text evidence="8">The sequence shown here is derived from an EMBL/GenBank/DDBJ whole genome shotgun (WGS) entry which is preliminary data.</text>
</comment>
<dbReference type="PROSITE" id="PS00862">
    <property type="entry name" value="OX2_COVAL_FAD"/>
    <property type="match status" value="1"/>
</dbReference>